<dbReference type="GeneID" id="105269309"/>
<keyword evidence="3" id="KW-0964">Secreted</keyword>
<feature type="chain" id="PRO_5040242986" description="chymotrypsin" evidence="10">
    <location>
        <begin position="19"/>
        <end position="247"/>
    </location>
</feature>
<dbReference type="InterPro" id="IPR050430">
    <property type="entry name" value="Peptidase_S1"/>
</dbReference>
<dbReference type="PROSITE" id="PS50240">
    <property type="entry name" value="TRYPSIN_DOM"/>
    <property type="match status" value="1"/>
</dbReference>
<proteinExistence type="inferred from homology"/>
<dbReference type="InterPro" id="IPR001254">
    <property type="entry name" value="Trypsin_dom"/>
</dbReference>
<dbReference type="SMART" id="SM00020">
    <property type="entry name" value="Tryp_SPc"/>
    <property type="match status" value="1"/>
</dbReference>
<sequence length="247" mass="27010">MQLITTTILLTLVLTVSSREIARVVGGRDAPEGSHPYQASLRSRLGSHFCGGVVIDEHWVLTAAHCIVSKSASSIVVVVGTNTLSRGGTRYKVDLVIPNRNYNPSKFSNDIGLLRLVQKMRFDERVAPISLPSGDFKKVDYPAVISGWGSTRLGSPLPDKLQELDLIIIDQNVCKAQHSMLTQDHICTFTKIGEGACHGDSGGPLTSDGVLVGLVSFGYPCARGYPDVFTRVWTFIDWVKENMETYD</sequence>
<dbReference type="Pfam" id="PF00089">
    <property type="entry name" value="Trypsin"/>
    <property type="match status" value="1"/>
</dbReference>
<organism evidence="12 13">
    <name type="scientific">Fopius arisanus</name>
    <dbReference type="NCBI Taxonomy" id="64838"/>
    <lineage>
        <taxon>Eukaryota</taxon>
        <taxon>Metazoa</taxon>
        <taxon>Ecdysozoa</taxon>
        <taxon>Arthropoda</taxon>
        <taxon>Hexapoda</taxon>
        <taxon>Insecta</taxon>
        <taxon>Pterygota</taxon>
        <taxon>Neoptera</taxon>
        <taxon>Endopterygota</taxon>
        <taxon>Hymenoptera</taxon>
        <taxon>Apocrita</taxon>
        <taxon>Ichneumonoidea</taxon>
        <taxon>Braconidae</taxon>
        <taxon>Opiinae</taxon>
        <taxon>Fopius</taxon>
    </lineage>
</organism>
<keyword evidence="4 9" id="KW-0645">Protease</keyword>
<dbReference type="PROSITE" id="PS00135">
    <property type="entry name" value="TRYPSIN_SER"/>
    <property type="match status" value="1"/>
</dbReference>
<evidence type="ECO:0000313" key="13">
    <source>
        <dbReference type="RefSeq" id="XP_011307750.1"/>
    </source>
</evidence>
<keyword evidence="5 9" id="KW-0378">Hydrolase</keyword>
<protein>
    <recommendedName>
        <fullName evidence="8">chymotrypsin</fullName>
        <ecNumber evidence="8">3.4.21.1</ecNumber>
    </recommendedName>
</protein>
<dbReference type="FunFam" id="2.40.10.10:FF:000047">
    <property type="entry name" value="Trypsin eta"/>
    <property type="match status" value="1"/>
</dbReference>
<evidence type="ECO:0000256" key="5">
    <source>
        <dbReference type="ARBA" id="ARBA00022801"/>
    </source>
</evidence>
<dbReference type="RefSeq" id="XP_011307750.1">
    <property type="nucleotide sequence ID" value="XM_011309448.1"/>
</dbReference>
<evidence type="ECO:0000256" key="7">
    <source>
        <dbReference type="ARBA" id="ARBA00023157"/>
    </source>
</evidence>
<evidence type="ECO:0000256" key="4">
    <source>
        <dbReference type="ARBA" id="ARBA00022670"/>
    </source>
</evidence>
<dbReference type="AlphaFoldDB" id="A0A9R1TE90"/>
<dbReference type="Proteomes" id="UP000694866">
    <property type="component" value="Unplaced"/>
</dbReference>
<evidence type="ECO:0000256" key="8">
    <source>
        <dbReference type="ARBA" id="ARBA00044036"/>
    </source>
</evidence>
<accession>A0A9R1TE90</accession>
<dbReference type="SUPFAM" id="SSF50494">
    <property type="entry name" value="Trypsin-like serine proteases"/>
    <property type="match status" value="1"/>
</dbReference>
<dbReference type="Gene3D" id="2.40.10.10">
    <property type="entry name" value="Trypsin-like serine proteases"/>
    <property type="match status" value="2"/>
</dbReference>
<keyword evidence="7" id="KW-1015">Disulfide bond</keyword>
<dbReference type="InterPro" id="IPR043504">
    <property type="entry name" value="Peptidase_S1_PA_chymotrypsin"/>
</dbReference>
<dbReference type="InterPro" id="IPR001314">
    <property type="entry name" value="Peptidase_S1A"/>
</dbReference>
<dbReference type="GO" id="GO:0004252">
    <property type="term" value="F:serine-type endopeptidase activity"/>
    <property type="evidence" value="ECO:0007669"/>
    <property type="project" value="UniProtKB-EC"/>
</dbReference>
<dbReference type="PROSITE" id="PS00134">
    <property type="entry name" value="TRYPSIN_HIS"/>
    <property type="match status" value="1"/>
</dbReference>
<dbReference type="PRINTS" id="PR00722">
    <property type="entry name" value="CHYMOTRYPSIN"/>
</dbReference>
<evidence type="ECO:0000259" key="11">
    <source>
        <dbReference type="PROSITE" id="PS50240"/>
    </source>
</evidence>
<evidence type="ECO:0000256" key="2">
    <source>
        <dbReference type="ARBA" id="ARBA00007664"/>
    </source>
</evidence>
<keyword evidence="12" id="KW-1185">Reference proteome</keyword>
<comment type="subcellular location">
    <subcellularLocation>
        <location evidence="1">Secreted</location>
        <location evidence="1">Extracellular space</location>
    </subcellularLocation>
</comment>
<dbReference type="KEGG" id="fas:105269309"/>
<gene>
    <name evidence="13" type="primary">LOC105269309</name>
</gene>
<feature type="signal peptide" evidence="10">
    <location>
        <begin position="1"/>
        <end position="18"/>
    </location>
</feature>
<dbReference type="PANTHER" id="PTHR24276">
    <property type="entry name" value="POLYSERASE-RELATED"/>
    <property type="match status" value="1"/>
</dbReference>
<evidence type="ECO:0000313" key="12">
    <source>
        <dbReference type="Proteomes" id="UP000694866"/>
    </source>
</evidence>
<dbReference type="InterPro" id="IPR018114">
    <property type="entry name" value="TRYPSIN_HIS"/>
</dbReference>
<evidence type="ECO:0000256" key="9">
    <source>
        <dbReference type="RuleBase" id="RU363034"/>
    </source>
</evidence>
<comment type="similarity">
    <text evidence="2">Belongs to the peptidase S1 family.</text>
</comment>
<reference evidence="13" key="1">
    <citation type="submission" date="2025-08" db="UniProtKB">
        <authorList>
            <consortium name="RefSeq"/>
        </authorList>
    </citation>
    <scope>IDENTIFICATION</scope>
    <source>
        <strain evidence="13">USDA-PBARC FA_bdor</strain>
        <tissue evidence="13">Whole organism</tissue>
    </source>
</reference>
<keyword evidence="10" id="KW-0732">Signal</keyword>
<evidence type="ECO:0000256" key="10">
    <source>
        <dbReference type="SAM" id="SignalP"/>
    </source>
</evidence>
<dbReference type="InterPro" id="IPR009003">
    <property type="entry name" value="Peptidase_S1_PA"/>
</dbReference>
<keyword evidence="6 9" id="KW-0720">Serine protease</keyword>
<feature type="domain" description="Peptidase S1" evidence="11">
    <location>
        <begin position="24"/>
        <end position="244"/>
    </location>
</feature>
<dbReference type="CDD" id="cd00190">
    <property type="entry name" value="Tryp_SPc"/>
    <property type="match status" value="1"/>
</dbReference>
<dbReference type="EC" id="3.4.21.1" evidence="8"/>
<dbReference type="GO" id="GO:0016485">
    <property type="term" value="P:protein processing"/>
    <property type="evidence" value="ECO:0007669"/>
    <property type="project" value="UniProtKB-ARBA"/>
</dbReference>
<name>A0A9R1TE90_9HYME</name>
<evidence type="ECO:0000256" key="6">
    <source>
        <dbReference type="ARBA" id="ARBA00022825"/>
    </source>
</evidence>
<evidence type="ECO:0000256" key="3">
    <source>
        <dbReference type="ARBA" id="ARBA00022525"/>
    </source>
</evidence>
<dbReference type="PANTHER" id="PTHR24276:SF96">
    <property type="entry name" value="PEPTIDASE S1 DOMAIN-CONTAINING PROTEIN"/>
    <property type="match status" value="1"/>
</dbReference>
<dbReference type="InterPro" id="IPR033116">
    <property type="entry name" value="TRYPSIN_SER"/>
</dbReference>
<dbReference type="OrthoDB" id="60866at2759"/>
<evidence type="ECO:0000256" key="1">
    <source>
        <dbReference type="ARBA" id="ARBA00004239"/>
    </source>
</evidence>
<dbReference type="GO" id="GO:0005576">
    <property type="term" value="C:extracellular region"/>
    <property type="evidence" value="ECO:0007669"/>
    <property type="project" value="UniProtKB-SubCell"/>
</dbReference>